<gene>
    <name evidence="2" type="ORF">DFJ43DRAFT_1091121</name>
</gene>
<proteinExistence type="predicted"/>
<feature type="region of interest" description="Disordered" evidence="1">
    <location>
        <begin position="236"/>
        <end position="299"/>
    </location>
</feature>
<accession>A0AA38JI00</accession>
<evidence type="ECO:0000313" key="3">
    <source>
        <dbReference type="Proteomes" id="UP001176059"/>
    </source>
</evidence>
<organism evidence="2 3">
    <name type="scientific">Lentinula guzmanii</name>
    <dbReference type="NCBI Taxonomy" id="2804957"/>
    <lineage>
        <taxon>Eukaryota</taxon>
        <taxon>Fungi</taxon>
        <taxon>Dikarya</taxon>
        <taxon>Basidiomycota</taxon>
        <taxon>Agaricomycotina</taxon>
        <taxon>Agaricomycetes</taxon>
        <taxon>Agaricomycetidae</taxon>
        <taxon>Agaricales</taxon>
        <taxon>Marasmiineae</taxon>
        <taxon>Omphalotaceae</taxon>
        <taxon>Lentinula</taxon>
    </lineage>
</organism>
<sequence length="331" mass="35486">MSFVFYPTPTSKKTDFPRIDLEMVAVTRAQAKRAAALTSTAITSPVIINSPPSIGKHSVRKHAAISRSKQSKPGSSQGHPKQGGLASKRKPVRRPATPMFTDGESSMESIVHPKTPAESAVNHFISPESLLSSLELLENSVTAGPSGSKTGWIRFGNSLRRETVLPAGVMSQIQAQQQAALAQRADEAYEEQTKATMQQHNLTYQWYDRMMTEGLQNGQGPNAPLMLMGGTSNDTVMKDECGSDSHVNGDTDMEDCSAGGPCSSETNHTGEGSQSSSSSSQETMSSTGSNSSSNNVSIRSIPQMMGKQLQPCPPGVRYSLFSTPTEIIPQY</sequence>
<reference evidence="2" key="1">
    <citation type="submission" date="2022-08" db="EMBL/GenBank/DDBJ databases">
        <authorList>
            <consortium name="DOE Joint Genome Institute"/>
            <person name="Min B."/>
            <person name="Sierra-Patev S."/>
            <person name="Naranjo-Ortiz M."/>
            <person name="Looney B."/>
            <person name="Konkel Z."/>
            <person name="Slot J.C."/>
            <person name="Sakamoto Y."/>
            <person name="Steenwyk J.L."/>
            <person name="Rokas A."/>
            <person name="Carro J."/>
            <person name="Camarero S."/>
            <person name="Ferreira P."/>
            <person name="Molpeceres G."/>
            <person name="Ruiz-duenas F.J."/>
            <person name="Serrano A."/>
            <person name="Henrissat B."/>
            <person name="Drula E."/>
            <person name="Hughes K.W."/>
            <person name="Mata J.L."/>
            <person name="Ishikawa N.K."/>
            <person name="Vargas-Isla R."/>
            <person name="Ushijima S."/>
            <person name="Smith C.A."/>
            <person name="Ahrendt S."/>
            <person name="Andreopoulos W."/>
            <person name="He G."/>
            <person name="LaButti K."/>
            <person name="Lipzen A."/>
            <person name="Ng V."/>
            <person name="Riley R."/>
            <person name="Sandor L."/>
            <person name="Barry K."/>
            <person name="Martinez A.T."/>
            <person name="Xiao Y."/>
            <person name="Gibbons J.G."/>
            <person name="Terashima K."/>
            <person name="Hibbett D.S."/>
            <person name="Grigoriev I.V."/>
        </authorList>
    </citation>
    <scope>NUCLEOTIDE SEQUENCE</scope>
    <source>
        <strain evidence="2">ET3784</strain>
    </source>
</reference>
<comment type="caution">
    <text evidence="2">The sequence shown here is derived from an EMBL/GenBank/DDBJ whole genome shotgun (WGS) entry which is preliminary data.</text>
</comment>
<keyword evidence="3" id="KW-1185">Reference proteome</keyword>
<dbReference type="EMBL" id="JANVFO010000051">
    <property type="protein sequence ID" value="KAJ3724132.1"/>
    <property type="molecule type" value="Genomic_DNA"/>
</dbReference>
<dbReference type="Proteomes" id="UP001176059">
    <property type="component" value="Unassembled WGS sequence"/>
</dbReference>
<reference evidence="2" key="2">
    <citation type="journal article" date="2023" name="Proc. Natl. Acad. Sci. U.S.A.">
        <title>A global phylogenomic analysis of the shiitake genus Lentinula.</title>
        <authorList>
            <person name="Sierra-Patev S."/>
            <person name="Min B."/>
            <person name="Naranjo-Ortiz M."/>
            <person name="Looney B."/>
            <person name="Konkel Z."/>
            <person name="Slot J.C."/>
            <person name="Sakamoto Y."/>
            <person name="Steenwyk J.L."/>
            <person name="Rokas A."/>
            <person name="Carro J."/>
            <person name="Camarero S."/>
            <person name="Ferreira P."/>
            <person name="Molpeceres G."/>
            <person name="Ruiz-Duenas F.J."/>
            <person name="Serrano A."/>
            <person name="Henrissat B."/>
            <person name="Drula E."/>
            <person name="Hughes K.W."/>
            <person name="Mata J.L."/>
            <person name="Ishikawa N.K."/>
            <person name="Vargas-Isla R."/>
            <person name="Ushijima S."/>
            <person name="Smith C.A."/>
            <person name="Donoghue J."/>
            <person name="Ahrendt S."/>
            <person name="Andreopoulos W."/>
            <person name="He G."/>
            <person name="LaButti K."/>
            <person name="Lipzen A."/>
            <person name="Ng V."/>
            <person name="Riley R."/>
            <person name="Sandor L."/>
            <person name="Barry K."/>
            <person name="Martinez A.T."/>
            <person name="Xiao Y."/>
            <person name="Gibbons J.G."/>
            <person name="Terashima K."/>
            <person name="Grigoriev I.V."/>
            <person name="Hibbett D."/>
        </authorList>
    </citation>
    <scope>NUCLEOTIDE SEQUENCE</scope>
    <source>
        <strain evidence="2">ET3784</strain>
    </source>
</reference>
<feature type="region of interest" description="Disordered" evidence="1">
    <location>
        <begin position="46"/>
        <end position="108"/>
    </location>
</feature>
<feature type="compositionally biased region" description="Basic and acidic residues" evidence="1">
    <location>
        <begin position="236"/>
        <end position="249"/>
    </location>
</feature>
<feature type="compositionally biased region" description="Low complexity" evidence="1">
    <location>
        <begin position="269"/>
        <end position="297"/>
    </location>
</feature>
<evidence type="ECO:0000256" key="1">
    <source>
        <dbReference type="SAM" id="MobiDB-lite"/>
    </source>
</evidence>
<protein>
    <submittedName>
        <fullName evidence="2">Uncharacterized protein</fullName>
    </submittedName>
</protein>
<evidence type="ECO:0000313" key="2">
    <source>
        <dbReference type="EMBL" id="KAJ3724132.1"/>
    </source>
</evidence>
<dbReference type="AlphaFoldDB" id="A0AA38JI00"/>
<feature type="compositionally biased region" description="Polar residues" evidence="1">
    <location>
        <begin position="67"/>
        <end position="79"/>
    </location>
</feature>
<name>A0AA38JI00_9AGAR</name>